<protein>
    <submittedName>
        <fullName evidence="1">Uncharacterized protein</fullName>
    </submittedName>
</protein>
<gene>
    <name evidence="1" type="ORF">ECRASSUSDP1_LOCUS3812</name>
</gene>
<organism evidence="1 2">
    <name type="scientific">Euplotes crassus</name>
    <dbReference type="NCBI Taxonomy" id="5936"/>
    <lineage>
        <taxon>Eukaryota</taxon>
        <taxon>Sar</taxon>
        <taxon>Alveolata</taxon>
        <taxon>Ciliophora</taxon>
        <taxon>Intramacronucleata</taxon>
        <taxon>Spirotrichea</taxon>
        <taxon>Hypotrichia</taxon>
        <taxon>Euplotida</taxon>
        <taxon>Euplotidae</taxon>
        <taxon>Moneuplotes</taxon>
    </lineage>
</organism>
<name>A0AAD1X4A4_EUPCR</name>
<keyword evidence="2" id="KW-1185">Reference proteome</keyword>
<proteinExistence type="predicted"/>
<dbReference type="AlphaFoldDB" id="A0AAD1X4A4"/>
<accession>A0AAD1X4A4</accession>
<evidence type="ECO:0000313" key="1">
    <source>
        <dbReference type="EMBL" id="CAI2362488.1"/>
    </source>
</evidence>
<dbReference type="EMBL" id="CAMPGE010003647">
    <property type="protein sequence ID" value="CAI2362488.1"/>
    <property type="molecule type" value="Genomic_DNA"/>
</dbReference>
<evidence type="ECO:0000313" key="2">
    <source>
        <dbReference type="Proteomes" id="UP001295684"/>
    </source>
</evidence>
<dbReference type="Proteomes" id="UP001295684">
    <property type="component" value="Unassembled WGS sequence"/>
</dbReference>
<comment type="caution">
    <text evidence="1">The sequence shown here is derived from an EMBL/GenBank/DDBJ whole genome shotgun (WGS) entry which is preliminary data.</text>
</comment>
<reference evidence="1" key="1">
    <citation type="submission" date="2023-07" db="EMBL/GenBank/DDBJ databases">
        <authorList>
            <consortium name="AG Swart"/>
            <person name="Singh M."/>
            <person name="Singh A."/>
            <person name="Seah K."/>
            <person name="Emmerich C."/>
        </authorList>
    </citation>
    <scope>NUCLEOTIDE SEQUENCE</scope>
    <source>
        <strain evidence="1">DP1</strain>
    </source>
</reference>
<sequence>MRDKTSSKCGKKPIRLLCTSSQGKKHLYEHNHLRKPSKRVSSSFENTSFSTLSNSIITEGIPNSNKTSKETSCGTTNVLHESSQFAGSMNATTSERFQHIFKGRTPILKLNKTRLVKPVARRMNTNGANESKNRARLFSTNGTQKAASKLSSKHQNAEFSSKISPVEQIFKKTFFGSPKATATAELMHDSRYRSAMYKALKARKNISKLLEPKQFSQKNQKKSENYELNVSKNISIPIKWGSAEDDQSIALKDLREVIRNQKISQSRQRMSKTNSKSFHRRNRNLSLDFPKKCKNLLIKPCFLLIEDEKLPELCFNSSIQGSLNTSL</sequence>